<dbReference type="InterPro" id="IPR043001">
    <property type="entry name" value="IP5_2-K_N_lobe"/>
</dbReference>
<accession>A0A8K0XM10</accession>
<evidence type="ECO:0000313" key="10">
    <source>
        <dbReference type="Proteomes" id="UP000813824"/>
    </source>
</evidence>
<dbReference type="GO" id="GO:0032958">
    <property type="term" value="P:inositol phosphate biosynthetic process"/>
    <property type="evidence" value="ECO:0007669"/>
    <property type="project" value="TreeGrafter"/>
</dbReference>
<evidence type="ECO:0000256" key="8">
    <source>
        <dbReference type="RuleBase" id="RU364126"/>
    </source>
</evidence>
<proteinExistence type="predicted"/>
<comment type="catalytic activity">
    <reaction evidence="1 8">
        <text>1D-myo-inositol 1,3,4,5,6-pentakisphosphate + ATP = 1D-myo-inositol hexakisphosphate + ADP + H(+)</text>
        <dbReference type="Rhea" id="RHEA:20313"/>
        <dbReference type="ChEBI" id="CHEBI:15378"/>
        <dbReference type="ChEBI" id="CHEBI:30616"/>
        <dbReference type="ChEBI" id="CHEBI:57733"/>
        <dbReference type="ChEBI" id="CHEBI:58130"/>
        <dbReference type="ChEBI" id="CHEBI:456216"/>
        <dbReference type="EC" id="2.7.1.158"/>
    </reaction>
</comment>
<dbReference type="EMBL" id="JAEVFJ010000032">
    <property type="protein sequence ID" value="KAH8092504.1"/>
    <property type="molecule type" value="Genomic_DNA"/>
</dbReference>
<keyword evidence="5 8" id="KW-0547">Nucleotide-binding</keyword>
<dbReference type="PANTHER" id="PTHR14456:SF2">
    <property type="entry name" value="INOSITOL-PENTAKISPHOSPHATE 2-KINASE"/>
    <property type="match status" value="1"/>
</dbReference>
<sequence>MPLNVASTPPADWKYISEGGSSIVFSYIGTSADFIGTALRLRKIDNRLPYTEYADGVEESDDPSILFQHRIIEKLVEPQYLPRLESVETDRAWLEQLAKQTEEKRPADRRATDRIDAGRKKAVLATDLVGGLGWAVEIKPKWGFLPTPKYLSKTTAPVKTQTCRFCMHSHMKTTESEDAALGYCPLDLYSGDEDRVRKALHTLWDIWIGSSGSVNNLKVFVEGGMLKPSTLPSTLRPLAGQILSSEDESPDLDTLRDAFTSALLPVLLKTPVLGLLSKYQREFDVLDIEGLSALWKQANQPLGSPDVPPPVLGAGLKQPSLEEIEAFVEIYLAKHSTMDHDHPDTANLKYYCIAYLLSASFKDCSIIIRLQPTKDEVEPWRKTITVIDLDVKSMDRLHKWEKLDQKIVAEYAVLTDPKRCVDQGLREWALPA</sequence>
<comment type="caution">
    <text evidence="9">The sequence shown here is derived from an EMBL/GenBank/DDBJ whole genome shotgun (WGS) entry which is preliminary data.</text>
</comment>
<organism evidence="9 10">
    <name type="scientific">Cristinia sonorae</name>
    <dbReference type="NCBI Taxonomy" id="1940300"/>
    <lineage>
        <taxon>Eukaryota</taxon>
        <taxon>Fungi</taxon>
        <taxon>Dikarya</taxon>
        <taxon>Basidiomycota</taxon>
        <taxon>Agaricomycotina</taxon>
        <taxon>Agaricomycetes</taxon>
        <taxon>Agaricomycetidae</taxon>
        <taxon>Agaricales</taxon>
        <taxon>Pleurotineae</taxon>
        <taxon>Stephanosporaceae</taxon>
        <taxon>Cristinia</taxon>
    </lineage>
</organism>
<dbReference type="AlphaFoldDB" id="A0A8K0XM10"/>
<evidence type="ECO:0000256" key="6">
    <source>
        <dbReference type="ARBA" id="ARBA00022777"/>
    </source>
</evidence>
<keyword evidence="10" id="KW-1185">Reference proteome</keyword>
<dbReference type="EC" id="2.7.1.158" evidence="2 8"/>
<evidence type="ECO:0000256" key="2">
    <source>
        <dbReference type="ARBA" id="ARBA00012023"/>
    </source>
</evidence>
<keyword evidence="4 8" id="KW-0808">Transferase</keyword>
<dbReference type="Gene3D" id="3.30.200.110">
    <property type="entry name" value="Inositol-pentakisphosphate 2-kinase, N-lobe"/>
    <property type="match status" value="1"/>
</dbReference>
<keyword evidence="7 8" id="KW-0067">ATP-binding</keyword>
<dbReference type="Pfam" id="PF06090">
    <property type="entry name" value="Ins_P5_2-kin"/>
    <property type="match status" value="1"/>
</dbReference>
<evidence type="ECO:0000256" key="3">
    <source>
        <dbReference type="ARBA" id="ARBA00014846"/>
    </source>
</evidence>
<gene>
    <name evidence="9" type="ORF">BXZ70DRAFT_1039694</name>
</gene>
<dbReference type="GO" id="GO:0005524">
    <property type="term" value="F:ATP binding"/>
    <property type="evidence" value="ECO:0007669"/>
    <property type="project" value="UniProtKB-KW"/>
</dbReference>
<reference evidence="9" key="1">
    <citation type="journal article" date="2021" name="New Phytol.">
        <title>Evolutionary innovations through gain and loss of genes in the ectomycorrhizal Boletales.</title>
        <authorList>
            <person name="Wu G."/>
            <person name="Miyauchi S."/>
            <person name="Morin E."/>
            <person name="Kuo A."/>
            <person name="Drula E."/>
            <person name="Varga T."/>
            <person name="Kohler A."/>
            <person name="Feng B."/>
            <person name="Cao Y."/>
            <person name="Lipzen A."/>
            <person name="Daum C."/>
            <person name="Hundley H."/>
            <person name="Pangilinan J."/>
            <person name="Johnson J."/>
            <person name="Barry K."/>
            <person name="LaButti K."/>
            <person name="Ng V."/>
            <person name="Ahrendt S."/>
            <person name="Min B."/>
            <person name="Choi I.G."/>
            <person name="Park H."/>
            <person name="Plett J.M."/>
            <person name="Magnuson J."/>
            <person name="Spatafora J.W."/>
            <person name="Nagy L.G."/>
            <person name="Henrissat B."/>
            <person name="Grigoriev I.V."/>
            <person name="Yang Z.L."/>
            <person name="Xu J."/>
            <person name="Martin F.M."/>
        </authorList>
    </citation>
    <scope>NUCLEOTIDE SEQUENCE</scope>
    <source>
        <strain evidence="9">KKN 215</strain>
    </source>
</reference>
<dbReference type="GO" id="GO:0035299">
    <property type="term" value="F:inositol-1,3,4,5,6-pentakisphosphate 2-kinase activity"/>
    <property type="evidence" value="ECO:0007669"/>
    <property type="project" value="UniProtKB-EC"/>
</dbReference>
<dbReference type="OrthoDB" id="272370at2759"/>
<evidence type="ECO:0000256" key="7">
    <source>
        <dbReference type="ARBA" id="ARBA00022840"/>
    </source>
</evidence>
<comment type="function">
    <text evidence="8">Phosphorylates Ins(1,3,4,5,6)P5 at position 2 to form Ins(1,2,3,4,5,6)P6 (InsP6 or phytate).</text>
</comment>
<dbReference type="GO" id="GO:0005634">
    <property type="term" value="C:nucleus"/>
    <property type="evidence" value="ECO:0007669"/>
    <property type="project" value="TreeGrafter"/>
</dbReference>
<name>A0A8K0XM10_9AGAR</name>
<dbReference type="InterPro" id="IPR009286">
    <property type="entry name" value="Ins_P5_2-kin"/>
</dbReference>
<keyword evidence="6 8" id="KW-0418">Kinase</keyword>
<evidence type="ECO:0000256" key="5">
    <source>
        <dbReference type="ARBA" id="ARBA00022741"/>
    </source>
</evidence>
<evidence type="ECO:0000256" key="1">
    <source>
        <dbReference type="ARBA" id="ARBA00001774"/>
    </source>
</evidence>
<evidence type="ECO:0000313" key="9">
    <source>
        <dbReference type="EMBL" id="KAH8092504.1"/>
    </source>
</evidence>
<comment type="domain">
    <text evidence="8">The EXKPK motif is conserved in inositol-pentakisphosphate 2-kinases of both family 1 and 2.</text>
</comment>
<dbReference type="PANTHER" id="PTHR14456">
    <property type="entry name" value="INOSITOL POLYPHOSPHATE KINASE 1"/>
    <property type="match status" value="1"/>
</dbReference>
<protein>
    <recommendedName>
        <fullName evidence="3 8">Inositol-pentakisphosphate 2-kinase</fullName>
        <ecNumber evidence="2 8">2.7.1.158</ecNumber>
    </recommendedName>
</protein>
<dbReference type="Proteomes" id="UP000813824">
    <property type="component" value="Unassembled WGS sequence"/>
</dbReference>
<evidence type="ECO:0000256" key="4">
    <source>
        <dbReference type="ARBA" id="ARBA00022679"/>
    </source>
</evidence>